<dbReference type="AlphaFoldDB" id="W7B5C1"/>
<comment type="caution">
    <text evidence="2">The sequence shown here is derived from an EMBL/GenBank/DDBJ whole genome shotgun (WGS) entry which is preliminary data.</text>
</comment>
<feature type="domain" description="Bacterial Ig" evidence="1">
    <location>
        <begin position="8"/>
        <end position="82"/>
    </location>
</feature>
<feature type="non-terminal residue" evidence="2">
    <location>
        <position position="1"/>
    </location>
</feature>
<dbReference type="InterPro" id="IPR041498">
    <property type="entry name" value="Big_6"/>
</dbReference>
<dbReference type="EMBL" id="AODE01000090">
    <property type="protein sequence ID" value="EUJ22484.1"/>
    <property type="molecule type" value="Genomic_DNA"/>
</dbReference>
<dbReference type="Proteomes" id="UP000019254">
    <property type="component" value="Unassembled WGS sequence"/>
</dbReference>
<evidence type="ECO:0000313" key="3">
    <source>
        <dbReference type="Proteomes" id="UP000019254"/>
    </source>
</evidence>
<accession>W7B5C1</accession>
<reference evidence="2 3" key="1">
    <citation type="journal article" date="2014" name="Int. J. Syst. Evol. Microbiol.">
        <title>Listeria floridensis sp. nov., Listeria aquatica sp. nov., Listeria cornellensis sp. nov., Listeria riparia sp. nov. and Listeria grandensis sp. nov., from agricultural and natural environments.</title>
        <authorList>
            <person name="den Bakker H.C."/>
            <person name="Warchocki S."/>
            <person name="Wright E.M."/>
            <person name="Allred A.F."/>
            <person name="Ahlstrom C."/>
            <person name="Manuel C.S."/>
            <person name="Stasiewicz M.J."/>
            <person name="Burrell A."/>
            <person name="Roof S."/>
            <person name="Strawn L."/>
            <person name="Fortes E.D."/>
            <person name="Nightingale K.K."/>
            <person name="Kephart D."/>
            <person name="Wiedmann M."/>
        </authorList>
    </citation>
    <scope>NUCLEOTIDE SEQUENCE [LARGE SCALE GENOMIC DNA]</scope>
    <source>
        <strain evidence="3">FSL F6-969</strain>
    </source>
</reference>
<dbReference type="Pfam" id="PF17936">
    <property type="entry name" value="Big_6"/>
    <property type="match status" value="2"/>
</dbReference>
<dbReference type="InterPro" id="IPR013783">
    <property type="entry name" value="Ig-like_fold"/>
</dbReference>
<feature type="non-terminal residue" evidence="2">
    <location>
        <position position="189"/>
    </location>
</feature>
<evidence type="ECO:0000313" key="2">
    <source>
        <dbReference type="EMBL" id="EUJ22484.1"/>
    </source>
</evidence>
<sequence>DTIAQTTIGALTTDSTSVSGTGEANSAIVIKNGTTTIASGKTDSAGDYIFNITKQAGGSTITATVTKASNGKTSTASTKIADDAIVQTTIGALTTSSTAVSGKGEPNSAIVIKNGTTTIASGQTDSAGNYSFIIAKQAGGSTITATVTKASTGKTSAASTTIPDVKDYALTANSYKIGTANLTGTYGKR</sequence>
<protein>
    <recommendedName>
        <fullName evidence="1">Bacterial Ig domain-containing protein</fullName>
    </recommendedName>
</protein>
<dbReference type="Gene3D" id="2.60.40.10">
    <property type="entry name" value="Immunoglobulins"/>
    <property type="match status" value="2"/>
</dbReference>
<gene>
    <name evidence="2" type="ORF">PCORN_19126</name>
</gene>
<dbReference type="RefSeq" id="WP_036082763.1">
    <property type="nucleotide sequence ID" value="NZ_AODE01000090.1"/>
</dbReference>
<name>W7B5C1_9LIST</name>
<feature type="domain" description="Bacterial Ig" evidence="1">
    <location>
        <begin position="91"/>
        <end position="164"/>
    </location>
</feature>
<organism evidence="2 3">
    <name type="scientific">Listeria cornellensis FSL F6-0969</name>
    <dbReference type="NCBI Taxonomy" id="1265820"/>
    <lineage>
        <taxon>Bacteria</taxon>
        <taxon>Bacillati</taxon>
        <taxon>Bacillota</taxon>
        <taxon>Bacilli</taxon>
        <taxon>Bacillales</taxon>
        <taxon>Listeriaceae</taxon>
        <taxon>Listeria</taxon>
    </lineage>
</organism>
<proteinExistence type="predicted"/>
<evidence type="ECO:0000259" key="1">
    <source>
        <dbReference type="Pfam" id="PF17936"/>
    </source>
</evidence>
<keyword evidence="3" id="KW-1185">Reference proteome</keyword>